<sequence length="492" mass="55508">MIKKHYEFWFITGSQYLYGEEALRHVEEDSRAIADYLKQNGGFAYPIEFKAVLKTADEITDLIDAANTDKNCAGLIGWMHTFSPAKMWIKGLSKLNKPFVQLHTQYHKEIPWDTIDMDFMNLNQTAHGGREFGFINTRLRMPRKIIVGHYQADSTLQELGRFLNVAVAINESRCLKVARFGDNMRDVAVTEGDKVEAEIKMGWSVNGFAMGDLVKVVNSIPEEAVDQLMAEYQTMYEIPDQSPESMASIRVQARIELGIEKFLVDGGFSAFTTTFEDLYGLSQLPGLAVQRLMAKGYGFGAEGDWKTAALLRLMKIMDNSGTSFMEDYTYHLDPENKMVLGAHMLEVCPTIAKDKPSIIVKQLSIGGKEDPARMIFTARSGPALNASLIDMGGRMRLIVNTVEAVDAIHEMPELPVAKALWKPYPNFEDGVKGWILAGGAHHTVFSYTVTKEDLMDFAEFMDLEFVVIDENTNITDFKQMLMMNDVIWHLKR</sequence>
<evidence type="ECO:0000256" key="6">
    <source>
        <dbReference type="HAMAP-Rule" id="MF_00519"/>
    </source>
</evidence>
<keyword evidence="3 6" id="KW-0464">Manganese</keyword>
<evidence type="ECO:0000313" key="10">
    <source>
        <dbReference type="EMBL" id="MBF4695045.1"/>
    </source>
</evidence>
<keyword evidence="5 6" id="KW-0119">Carbohydrate metabolism</keyword>
<dbReference type="RefSeq" id="WP_194703283.1">
    <property type="nucleotide sequence ID" value="NZ_JADKNH010000012.1"/>
</dbReference>
<dbReference type="InterPro" id="IPR024664">
    <property type="entry name" value="Ara_Isoase_C"/>
</dbReference>
<dbReference type="Gene3D" id="3.40.50.10940">
    <property type="match status" value="1"/>
</dbReference>
<feature type="binding site" evidence="6">
    <location>
        <position position="343"/>
    </location>
    <ligand>
        <name>Mn(2+)</name>
        <dbReference type="ChEBI" id="CHEBI:29035"/>
    </ligand>
</feature>
<dbReference type="Pfam" id="PF24856">
    <property type="entry name" value="AraA_central"/>
    <property type="match status" value="1"/>
</dbReference>
<comment type="caution">
    <text evidence="10">The sequence shown here is derived from an EMBL/GenBank/DDBJ whole genome shotgun (WGS) entry which is preliminary data.</text>
</comment>
<keyword evidence="2 6" id="KW-0054">Arabinose catabolism</keyword>
<reference evidence="10 11" key="1">
    <citation type="submission" date="2020-11" db="EMBL/GenBank/DDBJ databases">
        <title>Fusibacter basophilias sp. nov.</title>
        <authorList>
            <person name="Qiu D."/>
        </authorList>
    </citation>
    <scope>NUCLEOTIDE SEQUENCE [LARGE SCALE GENOMIC DNA]</scope>
    <source>
        <strain evidence="10 11">Q10-2</strain>
    </source>
</reference>
<dbReference type="EMBL" id="JADKNH010000012">
    <property type="protein sequence ID" value="MBF4695045.1"/>
    <property type="molecule type" value="Genomic_DNA"/>
</dbReference>
<evidence type="ECO:0000256" key="3">
    <source>
        <dbReference type="ARBA" id="ARBA00023211"/>
    </source>
</evidence>
<evidence type="ECO:0000259" key="8">
    <source>
        <dbReference type="Pfam" id="PF11762"/>
    </source>
</evidence>
<dbReference type="HAMAP" id="MF_00519">
    <property type="entry name" value="Arabinose_Isome"/>
    <property type="match status" value="1"/>
</dbReference>
<organism evidence="10 11">
    <name type="scientific">Fusibacter ferrireducens</name>
    <dbReference type="NCBI Taxonomy" id="2785058"/>
    <lineage>
        <taxon>Bacteria</taxon>
        <taxon>Bacillati</taxon>
        <taxon>Bacillota</taxon>
        <taxon>Clostridia</taxon>
        <taxon>Eubacteriales</taxon>
        <taxon>Eubacteriales Family XII. Incertae Sedis</taxon>
        <taxon>Fusibacter</taxon>
    </lineage>
</organism>
<comment type="catalytic activity">
    <reaction evidence="6">
        <text>beta-L-arabinopyranose = L-ribulose</text>
        <dbReference type="Rhea" id="RHEA:14821"/>
        <dbReference type="ChEBI" id="CHEBI:16880"/>
        <dbReference type="ChEBI" id="CHEBI:40886"/>
        <dbReference type="EC" id="5.3.1.4"/>
    </reaction>
</comment>
<dbReference type="NCBIfam" id="NF002795">
    <property type="entry name" value="PRK02929.1"/>
    <property type="match status" value="1"/>
</dbReference>
<dbReference type="InterPro" id="IPR038583">
    <property type="entry name" value="AraA_N_sf"/>
</dbReference>
<dbReference type="Pfam" id="PF02610">
    <property type="entry name" value="AraA_N"/>
    <property type="match status" value="1"/>
</dbReference>
<keyword evidence="1 6" id="KW-0479">Metal-binding</keyword>
<dbReference type="SUPFAM" id="SSF53743">
    <property type="entry name" value="FucI/AraA N-terminal and middle domains"/>
    <property type="match status" value="1"/>
</dbReference>
<feature type="domain" description="L-arabinose isomerase central" evidence="9">
    <location>
        <begin position="176"/>
        <end position="318"/>
    </location>
</feature>
<dbReference type="InterPro" id="IPR055389">
    <property type="entry name" value="AraA_N"/>
</dbReference>
<evidence type="ECO:0000256" key="5">
    <source>
        <dbReference type="ARBA" id="ARBA00023277"/>
    </source>
</evidence>
<evidence type="ECO:0000259" key="7">
    <source>
        <dbReference type="Pfam" id="PF02610"/>
    </source>
</evidence>
<keyword evidence="11" id="KW-1185">Reference proteome</keyword>
<dbReference type="InterPro" id="IPR009015">
    <property type="entry name" value="Fucose_isomerase_N/cen_sf"/>
</dbReference>
<dbReference type="PIRSF" id="PIRSF001478">
    <property type="entry name" value="L-ara_isomerase"/>
    <property type="match status" value="1"/>
</dbReference>
<comment type="pathway">
    <text evidence="6">Carbohydrate degradation; L-arabinose degradation via L-ribulose; D-xylulose 5-phosphate from L-arabinose (bacterial route): step 1/3.</text>
</comment>
<evidence type="ECO:0000256" key="4">
    <source>
        <dbReference type="ARBA" id="ARBA00023235"/>
    </source>
</evidence>
<evidence type="ECO:0000259" key="9">
    <source>
        <dbReference type="Pfam" id="PF24856"/>
    </source>
</evidence>
<dbReference type="Pfam" id="PF11762">
    <property type="entry name" value="Arabinose_Iso_C"/>
    <property type="match status" value="1"/>
</dbReference>
<proteinExistence type="inferred from homology"/>
<name>A0ABR9ZX44_9FIRM</name>
<dbReference type="Proteomes" id="UP000614200">
    <property type="component" value="Unassembled WGS sequence"/>
</dbReference>
<feature type="domain" description="L-arabinose isomerase C-terminal" evidence="8">
    <location>
        <begin position="321"/>
        <end position="464"/>
    </location>
</feature>
<keyword evidence="4 6" id="KW-0413">Isomerase</keyword>
<feature type="binding site" evidence="6">
    <location>
        <position position="442"/>
    </location>
    <ligand>
        <name>Mn(2+)</name>
        <dbReference type="ChEBI" id="CHEBI:29035"/>
    </ligand>
</feature>
<feature type="binding site" evidence="6">
    <location>
        <position position="326"/>
    </location>
    <ligand>
        <name>Mn(2+)</name>
        <dbReference type="ChEBI" id="CHEBI:29035"/>
    </ligand>
</feature>
<dbReference type="PANTHER" id="PTHR38464">
    <property type="entry name" value="L-ARABINOSE ISOMERASE"/>
    <property type="match status" value="1"/>
</dbReference>
<evidence type="ECO:0000256" key="2">
    <source>
        <dbReference type="ARBA" id="ARBA00022935"/>
    </source>
</evidence>
<dbReference type="InterPro" id="IPR055390">
    <property type="entry name" value="AraA_central"/>
</dbReference>
<dbReference type="InterPro" id="IPR004216">
    <property type="entry name" value="Fuc/Ara_isomerase_C"/>
</dbReference>
<comment type="cofactor">
    <cofactor evidence="6">
        <name>Mn(2+)</name>
        <dbReference type="ChEBI" id="CHEBI:29035"/>
    </cofactor>
    <text evidence="6">Binds 1 Mn(2+) ion per subunit.</text>
</comment>
<comment type="similarity">
    <text evidence="6">Belongs to the arabinose isomerase family.</text>
</comment>
<accession>A0ABR9ZX44</accession>
<dbReference type="InterPro" id="IPR003762">
    <property type="entry name" value="Lara_isomerase"/>
</dbReference>
<gene>
    <name evidence="6 10" type="primary">araA</name>
    <name evidence="10" type="ORF">ISU02_18245</name>
</gene>
<dbReference type="GO" id="GO:0008733">
    <property type="term" value="F:L-arabinose isomerase activity"/>
    <property type="evidence" value="ECO:0007669"/>
    <property type="project" value="UniProtKB-EC"/>
</dbReference>
<dbReference type="SUPFAM" id="SSF50443">
    <property type="entry name" value="FucI/AraA C-terminal domain-like"/>
    <property type="match status" value="1"/>
</dbReference>
<evidence type="ECO:0000256" key="1">
    <source>
        <dbReference type="ARBA" id="ARBA00022723"/>
    </source>
</evidence>
<dbReference type="EC" id="5.3.1.4" evidence="6"/>
<feature type="binding site" evidence="6">
    <location>
        <position position="302"/>
    </location>
    <ligand>
        <name>Mn(2+)</name>
        <dbReference type="ChEBI" id="CHEBI:29035"/>
    </ligand>
</feature>
<feature type="domain" description="L-arabinose isomerase N-terminal" evidence="7">
    <location>
        <begin position="6"/>
        <end position="172"/>
    </location>
</feature>
<evidence type="ECO:0000313" key="11">
    <source>
        <dbReference type="Proteomes" id="UP000614200"/>
    </source>
</evidence>
<protein>
    <recommendedName>
        <fullName evidence="6">L-arabinose isomerase</fullName>
        <ecNumber evidence="6">5.3.1.4</ecNumber>
    </recommendedName>
</protein>
<comment type="function">
    <text evidence="6">Catalyzes the conversion of L-arabinose to L-ribulose.</text>
</comment>
<dbReference type="PANTHER" id="PTHR38464:SF1">
    <property type="entry name" value="L-ARABINOSE ISOMERASE"/>
    <property type="match status" value="1"/>
</dbReference>